<keyword evidence="6" id="KW-1185">Reference proteome</keyword>
<evidence type="ECO:0000256" key="3">
    <source>
        <dbReference type="SAM" id="Phobius"/>
    </source>
</evidence>
<name>A0AAD8JCS2_9APIA</name>
<dbReference type="PANTHER" id="PTHR23070">
    <property type="entry name" value="BCS1 AAA-TYPE ATPASE"/>
    <property type="match status" value="1"/>
</dbReference>
<reference evidence="5" key="2">
    <citation type="submission" date="2023-05" db="EMBL/GenBank/DDBJ databases">
        <authorList>
            <person name="Schelkunov M.I."/>
        </authorList>
    </citation>
    <scope>NUCLEOTIDE SEQUENCE</scope>
    <source>
        <strain evidence="5">Hsosn_3</strain>
        <tissue evidence="5">Leaf</tissue>
    </source>
</reference>
<evidence type="ECO:0000256" key="2">
    <source>
        <dbReference type="SAM" id="Coils"/>
    </source>
</evidence>
<feature type="coiled-coil region" evidence="2">
    <location>
        <begin position="174"/>
        <end position="217"/>
    </location>
</feature>
<dbReference type="EMBL" id="JAUIZM010000002">
    <property type="protein sequence ID" value="KAK1400047.1"/>
    <property type="molecule type" value="Genomic_DNA"/>
</dbReference>
<keyword evidence="1" id="KW-0378">Hydrolase</keyword>
<comment type="caution">
    <text evidence="5">The sequence shown here is derived from an EMBL/GenBank/DDBJ whole genome shotgun (WGS) entry which is preliminary data.</text>
</comment>
<dbReference type="InterPro" id="IPR050747">
    <property type="entry name" value="Mitochondrial_chaperone_BCS1"/>
</dbReference>
<evidence type="ECO:0000259" key="4">
    <source>
        <dbReference type="Pfam" id="PF14363"/>
    </source>
</evidence>
<proteinExistence type="predicted"/>
<evidence type="ECO:0000313" key="5">
    <source>
        <dbReference type="EMBL" id="KAK1400047.1"/>
    </source>
</evidence>
<keyword evidence="3" id="KW-0812">Transmembrane</keyword>
<keyword evidence="2" id="KW-0175">Coiled coil</keyword>
<dbReference type="AlphaFoldDB" id="A0AAD8JCS2"/>
<keyword evidence="3" id="KW-0472">Membrane</keyword>
<dbReference type="InterPro" id="IPR025753">
    <property type="entry name" value="AAA_N_dom"/>
</dbReference>
<dbReference type="Pfam" id="PF14363">
    <property type="entry name" value="AAA_assoc"/>
    <property type="match status" value="1"/>
</dbReference>
<protein>
    <recommendedName>
        <fullName evidence="4">AAA-type ATPase N-terminal domain-containing protein</fullName>
    </recommendedName>
</protein>
<dbReference type="Proteomes" id="UP001237642">
    <property type="component" value="Unassembled WGS sequence"/>
</dbReference>
<accession>A0AAD8JCS2</accession>
<keyword evidence="3" id="KW-1133">Transmembrane helix</keyword>
<evidence type="ECO:0000256" key="1">
    <source>
        <dbReference type="ARBA" id="ARBA00022801"/>
    </source>
</evidence>
<feature type="transmembrane region" description="Helical" evidence="3">
    <location>
        <begin position="12"/>
        <end position="30"/>
    </location>
</feature>
<feature type="domain" description="AAA-type ATPase N-terminal" evidence="4">
    <location>
        <begin position="25"/>
        <end position="124"/>
    </location>
</feature>
<evidence type="ECO:0000313" key="6">
    <source>
        <dbReference type="Proteomes" id="UP001237642"/>
    </source>
</evidence>
<organism evidence="5 6">
    <name type="scientific">Heracleum sosnowskyi</name>
    <dbReference type="NCBI Taxonomy" id="360622"/>
    <lineage>
        <taxon>Eukaryota</taxon>
        <taxon>Viridiplantae</taxon>
        <taxon>Streptophyta</taxon>
        <taxon>Embryophyta</taxon>
        <taxon>Tracheophyta</taxon>
        <taxon>Spermatophyta</taxon>
        <taxon>Magnoliopsida</taxon>
        <taxon>eudicotyledons</taxon>
        <taxon>Gunneridae</taxon>
        <taxon>Pentapetalae</taxon>
        <taxon>asterids</taxon>
        <taxon>campanulids</taxon>
        <taxon>Apiales</taxon>
        <taxon>Apiaceae</taxon>
        <taxon>Apioideae</taxon>
        <taxon>apioid superclade</taxon>
        <taxon>Tordylieae</taxon>
        <taxon>Tordyliinae</taxon>
        <taxon>Heracleum</taxon>
    </lineage>
</organism>
<sequence length="230" mass="27552">MMPTWQSMGSWGSLMFIWAMLQQFIPYRFFRRFFEKYTRKIESYFDPYIRIRFDEYCFNDALSERERSTAYVAIQHYLETNSSCKARRLKANPVKNSQTLVLGMDDYEEITDEYQGITVWWTSMKTVSGSMSTLGDDKQEQQRYYTLNFHGRYRDLITKSYMQHVLTQGKAISVEKRERKLKELKELLAKAKEEEELLAKAKEEEQLKAKKEKVQDNGRRFISSKRCCFL</sequence>
<gene>
    <name evidence="5" type="ORF">POM88_009910</name>
</gene>
<dbReference type="GO" id="GO:0016787">
    <property type="term" value="F:hydrolase activity"/>
    <property type="evidence" value="ECO:0007669"/>
    <property type="project" value="UniProtKB-KW"/>
</dbReference>
<reference evidence="5" key="1">
    <citation type="submission" date="2023-02" db="EMBL/GenBank/DDBJ databases">
        <title>Genome of toxic invasive species Heracleum sosnowskyi carries increased number of genes despite the absence of recent whole-genome duplications.</title>
        <authorList>
            <person name="Schelkunov M."/>
            <person name="Shtratnikova V."/>
            <person name="Makarenko M."/>
            <person name="Klepikova A."/>
            <person name="Omelchenko D."/>
            <person name="Novikova G."/>
            <person name="Obukhova E."/>
            <person name="Bogdanov V."/>
            <person name="Penin A."/>
            <person name="Logacheva M."/>
        </authorList>
    </citation>
    <scope>NUCLEOTIDE SEQUENCE</scope>
    <source>
        <strain evidence="5">Hsosn_3</strain>
        <tissue evidence="5">Leaf</tissue>
    </source>
</reference>